<dbReference type="InterPro" id="IPR045266">
    <property type="entry name" value="DOH_DOMON"/>
</dbReference>
<dbReference type="Gene3D" id="1.20.5.110">
    <property type="match status" value="1"/>
</dbReference>
<comment type="cofactor">
    <cofactor evidence="1">
        <name>Cu(2+)</name>
        <dbReference type="ChEBI" id="CHEBI:29036"/>
    </cofactor>
</comment>
<dbReference type="InterPro" id="IPR000323">
    <property type="entry name" value="Cu2_ascorb_mOase_N"/>
</dbReference>
<sequence>MSYQSGTDADANRLAQTIGSNIQKITQYTAEIQRIVNQLGTPQDTTELRQQLQQKQQCVNQLAKETDRYMKEFGSFLPTAEQRQRKILKDRLVGDFSNALAAFQKIQRQAAQKEKEFVARVRASSRVSGGLPDEGLLSFESENRPQAQVQDDAIREEDLVLIKERETSIRQLESDIIGINEIFKDLGMMVHEQGDTIDSIEANVETAEVHVQSASRQLSRAAEYQDYFTDMNREVLRDYHQNYRLEYGMENSTHTILGFSRDLNTCDINDKTITESTIRVIWAYHPEDFGHPGPMYHGLNRGRKSLRLLNPKSHTVTHSGAAFFDIRHNNAFTYPPHVGVSIGTSLDPVYVLMEMHYDNPTYQADLKDSSGLRLFYTPVLREYDAGVIETGVWVSLYHMIPPSLPEYISEGHCTTECLQEALELEMPSGIHVFAVLLHSHLAGQSLKTRHFRNGDEQQLLAYDDAYDFNFQEFQYLKEERTLLPGDNLVTECKYNTKDRKNMTWGGLSTRDEMCLSFLLYYPRINLTRCESLPQIRKQLTFIGVKEMYTTVTTWPFIIKSPKKYNNLTFTEAMDKFSWSEKKGNAFNDLVRQLPMNVRCSRHAQERWSVSNYFKSCLNIFLILLPQSMR</sequence>
<dbReference type="InterPro" id="IPR000727">
    <property type="entry name" value="T_SNARE_dom"/>
</dbReference>
<reference evidence="8 9" key="1">
    <citation type="submission" date="2019-01" db="EMBL/GenBank/DDBJ databases">
        <title>Draft Genome and Complete Hox-Cluster Characterization of the Sterlet Sturgeon (Acipenser ruthenus).</title>
        <authorList>
            <person name="Wei Q."/>
        </authorList>
    </citation>
    <scope>NUCLEOTIDE SEQUENCE [LARGE SCALE GENOMIC DNA]</scope>
    <source>
        <strain evidence="8">WHYD16114868_AA</strain>
        <tissue evidence="8">Blood</tissue>
    </source>
</reference>
<dbReference type="GO" id="GO:0042420">
    <property type="term" value="P:dopamine catabolic process"/>
    <property type="evidence" value="ECO:0007669"/>
    <property type="project" value="TreeGrafter"/>
</dbReference>
<dbReference type="Pfam" id="PF03712">
    <property type="entry name" value="Cu2_monoox_C"/>
    <property type="match status" value="1"/>
</dbReference>
<dbReference type="FunFam" id="2.60.120.230:FF:000001">
    <property type="entry name" value="Monooxygenase, DBH-like 1"/>
    <property type="match status" value="1"/>
</dbReference>
<dbReference type="InterPro" id="IPR008977">
    <property type="entry name" value="PHM/PNGase_F_dom_sf"/>
</dbReference>
<keyword evidence="5" id="KW-1015">Disulfide bond</keyword>
<comment type="caution">
    <text evidence="8">The sequence shown here is derived from an EMBL/GenBank/DDBJ whole genome shotgun (WGS) entry which is preliminary data.</text>
</comment>
<evidence type="ECO:0000313" key="8">
    <source>
        <dbReference type="EMBL" id="RXM30614.1"/>
    </source>
</evidence>
<dbReference type="AlphaFoldDB" id="A0A444U636"/>
<dbReference type="GO" id="GO:0016192">
    <property type="term" value="P:vesicle-mediated transport"/>
    <property type="evidence" value="ECO:0007669"/>
    <property type="project" value="InterPro"/>
</dbReference>
<feature type="domain" description="T-SNARE coiled-coil homology" evidence="7">
    <location>
        <begin position="159"/>
        <end position="221"/>
    </location>
</feature>
<dbReference type="Proteomes" id="UP000289886">
    <property type="component" value="Unassembled WGS sequence"/>
</dbReference>
<dbReference type="Gene3D" id="1.20.58.70">
    <property type="match status" value="1"/>
</dbReference>
<evidence type="ECO:0000256" key="3">
    <source>
        <dbReference type="ARBA" id="ARBA00023008"/>
    </source>
</evidence>
<dbReference type="InterPro" id="IPR005018">
    <property type="entry name" value="DOMON_domain"/>
</dbReference>
<dbReference type="Pfam" id="PF03351">
    <property type="entry name" value="DOMON"/>
    <property type="match status" value="1"/>
</dbReference>
<keyword evidence="3" id="KW-0186">Copper</keyword>
<dbReference type="InterPro" id="IPR014784">
    <property type="entry name" value="Cu2_ascorb_mOase-like_C"/>
</dbReference>
<evidence type="ECO:0000256" key="2">
    <source>
        <dbReference type="ARBA" id="ARBA00010676"/>
    </source>
</evidence>
<evidence type="ECO:0000313" key="9">
    <source>
        <dbReference type="Proteomes" id="UP000289886"/>
    </source>
</evidence>
<dbReference type="GO" id="GO:0004500">
    <property type="term" value="F:dopamine beta-monooxygenase activity"/>
    <property type="evidence" value="ECO:0007669"/>
    <property type="project" value="InterPro"/>
</dbReference>
<protein>
    <submittedName>
        <fullName evidence="8">DBH-like monooxygenase protein 1-like</fullName>
    </submittedName>
</protein>
<gene>
    <name evidence="8" type="ORF">EOD39_1914</name>
</gene>
<dbReference type="InterPro" id="IPR010989">
    <property type="entry name" value="SNARE"/>
</dbReference>
<evidence type="ECO:0000256" key="4">
    <source>
        <dbReference type="ARBA" id="ARBA00023054"/>
    </source>
</evidence>
<accession>A0A444U636</accession>
<evidence type="ECO:0000256" key="5">
    <source>
        <dbReference type="ARBA" id="ARBA00023157"/>
    </source>
</evidence>
<dbReference type="Pfam" id="PF01082">
    <property type="entry name" value="Cu2_monooxygen"/>
    <property type="match status" value="1"/>
</dbReference>
<name>A0A444U636_ACIRT</name>
<dbReference type="GO" id="GO:0030667">
    <property type="term" value="C:secretory granule membrane"/>
    <property type="evidence" value="ECO:0007669"/>
    <property type="project" value="TreeGrafter"/>
</dbReference>
<organism evidence="8 9">
    <name type="scientific">Acipenser ruthenus</name>
    <name type="common">Sterlet sturgeon</name>
    <dbReference type="NCBI Taxonomy" id="7906"/>
    <lineage>
        <taxon>Eukaryota</taxon>
        <taxon>Metazoa</taxon>
        <taxon>Chordata</taxon>
        <taxon>Craniata</taxon>
        <taxon>Vertebrata</taxon>
        <taxon>Euteleostomi</taxon>
        <taxon>Actinopterygii</taxon>
        <taxon>Chondrostei</taxon>
        <taxon>Acipenseriformes</taxon>
        <taxon>Acipenseridae</taxon>
        <taxon>Acipenser</taxon>
    </lineage>
</organism>
<keyword evidence="6" id="KW-0325">Glycoprotein</keyword>
<dbReference type="PANTHER" id="PTHR10157:SF42">
    <property type="entry name" value="DBH-LIKE MONOOXYGENASE PROTEIN 1 HOMOLOG"/>
    <property type="match status" value="1"/>
</dbReference>
<dbReference type="GO" id="GO:0006589">
    <property type="term" value="P:octopamine biosynthetic process"/>
    <property type="evidence" value="ECO:0007669"/>
    <property type="project" value="TreeGrafter"/>
</dbReference>
<dbReference type="SMART" id="SM00503">
    <property type="entry name" value="SynN"/>
    <property type="match status" value="1"/>
</dbReference>
<dbReference type="SUPFAM" id="SSF47661">
    <property type="entry name" value="t-snare proteins"/>
    <property type="match status" value="1"/>
</dbReference>
<dbReference type="Gene3D" id="2.60.120.230">
    <property type="match status" value="1"/>
</dbReference>
<dbReference type="GO" id="GO:0005507">
    <property type="term" value="F:copper ion binding"/>
    <property type="evidence" value="ECO:0007669"/>
    <property type="project" value="InterPro"/>
</dbReference>
<dbReference type="EMBL" id="SCEB01215239">
    <property type="protein sequence ID" value="RXM30614.1"/>
    <property type="molecule type" value="Genomic_DNA"/>
</dbReference>
<dbReference type="PROSITE" id="PS50192">
    <property type="entry name" value="T_SNARE"/>
    <property type="match status" value="1"/>
</dbReference>
<dbReference type="SUPFAM" id="SSF49742">
    <property type="entry name" value="PHM/PNGase F"/>
    <property type="match status" value="2"/>
</dbReference>
<dbReference type="InterPro" id="IPR000945">
    <property type="entry name" value="DBH-like"/>
</dbReference>
<dbReference type="Gene3D" id="2.60.120.310">
    <property type="entry name" value="Copper type II, ascorbate-dependent monooxygenase, N-terminal domain"/>
    <property type="match status" value="1"/>
</dbReference>
<dbReference type="InterPro" id="IPR036939">
    <property type="entry name" value="Cu2_ascorb_mOase_N_sf"/>
</dbReference>
<dbReference type="Pfam" id="PF14523">
    <property type="entry name" value="Syntaxin_2"/>
    <property type="match status" value="1"/>
</dbReference>
<keyword evidence="9" id="KW-1185">Reference proteome</keyword>
<dbReference type="InterPro" id="IPR024548">
    <property type="entry name" value="Cu2_monoox_C"/>
</dbReference>
<dbReference type="SMART" id="SM00397">
    <property type="entry name" value="t_SNARE"/>
    <property type="match status" value="1"/>
</dbReference>
<evidence type="ECO:0000259" key="7">
    <source>
        <dbReference type="PROSITE" id="PS50192"/>
    </source>
</evidence>
<proteinExistence type="inferred from homology"/>
<dbReference type="GO" id="GO:0005615">
    <property type="term" value="C:extracellular space"/>
    <property type="evidence" value="ECO:0007669"/>
    <property type="project" value="TreeGrafter"/>
</dbReference>
<dbReference type="InterPro" id="IPR006011">
    <property type="entry name" value="Syntaxin_N"/>
</dbReference>
<evidence type="ECO:0000256" key="6">
    <source>
        <dbReference type="ARBA" id="ARBA00023180"/>
    </source>
</evidence>
<keyword evidence="8" id="KW-0503">Monooxygenase</keyword>
<dbReference type="CDD" id="cd15875">
    <property type="entry name" value="SNARE_syntaxin7"/>
    <property type="match status" value="1"/>
</dbReference>
<keyword evidence="8" id="KW-0560">Oxidoreductase</keyword>
<evidence type="ECO:0000256" key="1">
    <source>
        <dbReference type="ARBA" id="ARBA00001973"/>
    </source>
</evidence>
<dbReference type="PANTHER" id="PTHR10157">
    <property type="entry name" value="DOPAMINE BETA HYDROXYLASE RELATED"/>
    <property type="match status" value="1"/>
</dbReference>
<dbReference type="GO" id="GO:0042421">
    <property type="term" value="P:norepinephrine biosynthetic process"/>
    <property type="evidence" value="ECO:0007669"/>
    <property type="project" value="TreeGrafter"/>
</dbReference>
<dbReference type="FunFam" id="1.20.58.70:FF:000006">
    <property type="entry name" value="Syntaxin 7"/>
    <property type="match status" value="1"/>
</dbReference>
<keyword evidence="4" id="KW-0175">Coiled coil</keyword>
<dbReference type="CDD" id="cd09631">
    <property type="entry name" value="DOMON_DOH"/>
    <property type="match status" value="1"/>
</dbReference>
<comment type="similarity">
    <text evidence="2">Belongs to the copper type II ascorbate-dependent monooxygenase family.</text>
</comment>